<reference evidence="1" key="1">
    <citation type="journal article" date="2019" name="Sci. Rep.">
        <title>Draft genome of Tanacetum cinerariifolium, the natural source of mosquito coil.</title>
        <authorList>
            <person name="Yamashiro T."/>
            <person name="Shiraishi A."/>
            <person name="Satake H."/>
            <person name="Nakayama K."/>
        </authorList>
    </citation>
    <scope>NUCLEOTIDE SEQUENCE</scope>
</reference>
<organism evidence="1">
    <name type="scientific">Tanacetum cinerariifolium</name>
    <name type="common">Dalmatian daisy</name>
    <name type="synonym">Chrysanthemum cinerariifolium</name>
    <dbReference type="NCBI Taxonomy" id="118510"/>
    <lineage>
        <taxon>Eukaryota</taxon>
        <taxon>Viridiplantae</taxon>
        <taxon>Streptophyta</taxon>
        <taxon>Embryophyta</taxon>
        <taxon>Tracheophyta</taxon>
        <taxon>Spermatophyta</taxon>
        <taxon>Magnoliopsida</taxon>
        <taxon>eudicotyledons</taxon>
        <taxon>Gunneridae</taxon>
        <taxon>Pentapetalae</taxon>
        <taxon>asterids</taxon>
        <taxon>campanulids</taxon>
        <taxon>Asterales</taxon>
        <taxon>Asteraceae</taxon>
        <taxon>Asteroideae</taxon>
        <taxon>Anthemideae</taxon>
        <taxon>Anthemidinae</taxon>
        <taxon>Tanacetum</taxon>
    </lineage>
</organism>
<sequence length="123" mass="13580">MLDVNDEEPADVEEVLEVVKAAKFITKVVTIAGVNVNVASIQDTLINAVEATKVSVLRKRRGVIIQDPKETTITVTVQPKFQPKDKGKALLVEEPKPLKRQAQIVLDEDVARQLEVELNANIN</sequence>
<gene>
    <name evidence="1" type="ORF">Tci_625409</name>
</gene>
<evidence type="ECO:0000313" key="1">
    <source>
        <dbReference type="EMBL" id="GFA53437.1"/>
    </source>
</evidence>
<proteinExistence type="predicted"/>
<comment type="caution">
    <text evidence="1">The sequence shown here is derived from an EMBL/GenBank/DDBJ whole genome shotgun (WGS) entry which is preliminary data.</text>
</comment>
<protein>
    <submittedName>
        <fullName evidence="1">Uncharacterized protein</fullName>
    </submittedName>
</protein>
<dbReference type="AlphaFoldDB" id="A0A699JU02"/>
<name>A0A699JU02_TANCI</name>
<accession>A0A699JU02</accession>
<dbReference type="EMBL" id="BKCJ010440967">
    <property type="protein sequence ID" value="GFA53437.1"/>
    <property type="molecule type" value="Genomic_DNA"/>
</dbReference>